<sequence>MPLSARASRWKRRKPWAKRRRQSLAGEQPNCAHNVVAAAIVWPWEKKKNYKTSCLPLYDQVSVALLRMPPRKKGAERIDRNMKTRGRKEDFRFAKRKTKHRMSSERARILFGRRIMAAAARGALAGGPRDKGVREQLRVGVRRKEVDTTHTPGRRRRRHQRKEQQPRHLLLAL</sequence>
<feature type="region of interest" description="Disordered" evidence="1">
    <location>
        <begin position="142"/>
        <end position="173"/>
    </location>
</feature>
<evidence type="ECO:0000313" key="2">
    <source>
        <dbReference type="EMBL" id="KAH8026235.1"/>
    </source>
</evidence>
<dbReference type="AlphaFoldDB" id="A0A9J6DVJ6"/>
<protein>
    <submittedName>
        <fullName evidence="2">Uncharacterized protein</fullName>
    </submittedName>
</protein>
<feature type="compositionally biased region" description="Basic residues" evidence="1">
    <location>
        <begin position="8"/>
        <end position="22"/>
    </location>
</feature>
<feature type="compositionally biased region" description="Basic residues" evidence="1">
    <location>
        <begin position="152"/>
        <end position="161"/>
    </location>
</feature>
<accession>A0A9J6DVJ6</accession>
<proteinExistence type="predicted"/>
<reference evidence="2" key="1">
    <citation type="journal article" date="2020" name="Cell">
        <title>Large-Scale Comparative Analyses of Tick Genomes Elucidate Their Genetic Diversity and Vector Capacities.</title>
        <authorList>
            <consortium name="Tick Genome and Microbiome Consortium (TIGMIC)"/>
            <person name="Jia N."/>
            <person name="Wang J."/>
            <person name="Shi W."/>
            <person name="Du L."/>
            <person name="Sun Y."/>
            <person name="Zhan W."/>
            <person name="Jiang J.F."/>
            <person name="Wang Q."/>
            <person name="Zhang B."/>
            <person name="Ji P."/>
            <person name="Bell-Sakyi L."/>
            <person name="Cui X.M."/>
            <person name="Yuan T.T."/>
            <person name="Jiang B.G."/>
            <person name="Yang W.F."/>
            <person name="Lam T.T."/>
            <person name="Chang Q.C."/>
            <person name="Ding S.J."/>
            <person name="Wang X.J."/>
            <person name="Zhu J.G."/>
            <person name="Ruan X.D."/>
            <person name="Zhao L."/>
            <person name="Wei J.T."/>
            <person name="Ye R.Z."/>
            <person name="Que T.C."/>
            <person name="Du C.H."/>
            <person name="Zhou Y.H."/>
            <person name="Cheng J.X."/>
            <person name="Dai P.F."/>
            <person name="Guo W.B."/>
            <person name="Han X.H."/>
            <person name="Huang E.J."/>
            <person name="Li L.F."/>
            <person name="Wei W."/>
            <person name="Gao Y.C."/>
            <person name="Liu J.Z."/>
            <person name="Shao H.Z."/>
            <person name="Wang X."/>
            <person name="Wang C.C."/>
            <person name="Yang T.C."/>
            <person name="Huo Q.B."/>
            <person name="Li W."/>
            <person name="Chen H.Y."/>
            <person name="Chen S.E."/>
            <person name="Zhou L.G."/>
            <person name="Ni X.B."/>
            <person name="Tian J.H."/>
            <person name="Sheng Y."/>
            <person name="Liu T."/>
            <person name="Pan Y.S."/>
            <person name="Xia L.Y."/>
            <person name="Li J."/>
            <person name="Zhao F."/>
            <person name="Cao W.C."/>
        </authorList>
    </citation>
    <scope>NUCLEOTIDE SEQUENCE</scope>
    <source>
        <strain evidence="2">Rmic-2018</strain>
    </source>
</reference>
<name>A0A9J6DVJ6_RHIMP</name>
<evidence type="ECO:0000313" key="3">
    <source>
        <dbReference type="Proteomes" id="UP000821866"/>
    </source>
</evidence>
<evidence type="ECO:0000256" key="1">
    <source>
        <dbReference type="SAM" id="MobiDB-lite"/>
    </source>
</evidence>
<keyword evidence="3" id="KW-1185">Reference proteome</keyword>
<feature type="region of interest" description="Disordered" evidence="1">
    <location>
        <begin position="1"/>
        <end position="25"/>
    </location>
</feature>
<dbReference type="Proteomes" id="UP000821866">
    <property type="component" value="Unassembled WGS sequence"/>
</dbReference>
<reference evidence="2" key="2">
    <citation type="submission" date="2021-09" db="EMBL/GenBank/DDBJ databases">
        <authorList>
            <person name="Jia N."/>
            <person name="Wang J."/>
            <person name="Shi W."/>
            <person name="Du L."/>
            <person name="Sun Y."/>
            <person name="Zhan W."/>
            <person name="Jiang J."/>
            <person name="Wang Q."/>
            <person name="Zhang B."/>
            <person name="Ji P."/>
            <person name="Sakyi L.B."/>
            <person name="Cui X."/>
            <person name="Yuan T."/>
            <person name="Jiang B."/>
            <person name="Yang W."/>
            <person name="Lam T.T.-Y."/>
            <person name="Chang Q."/>
            <person name="Ding S."/>
            <person name="Wang X."/>
            <person name="Zhu J."/>
            <person name="Ruan X."/>
            <person name="Zhao L."/>
            <person name="Wei J."/>
            <person name="Que T."/>
            <person name="Du C."/>
            <person name="Cheng J."/>
            <person name="Dai P."/>
            <person name="Han X."/>
            <person name="Huang E."/>
            <person name="Gao Y."/>
            <person name="Liu J."/>
            <person name="Shao H."/>
            <person name="Ye R."/>
            <person name="Li L."/>
            <person name="Wei W."/>
            <person name="Wang X."/>
            <person name="Wang C."/>
            <person name="Huo Q."/>
            <person name="Li W."/>
            <person name="Guo W."/>
            <person name="Chen H."/>
            <person name="Chen S."/>
            <person name="Zhou L."/>
            <person name="Zhou L."/>
            <person name="Ni X."/>
            <person name="Tian J."/>
            <person name="Zhou Y."/>
            <person name="Sheng Y."/>
            <person name="Liu T."/>
            <person name="Pan Y."/>
            <person name="Xia L."/>
            <person name="Li J."/>
            <person name="Zhao F."/>
            <person name="Cao W."/>
        </authorList>
    </citation>
    <scope>NUCLEOTIDE SEQUENCE</scope>
    <source>
        <strain evidence="2">Rmic-2018</strain>
        <tissue evidence="2">Larvae</tissue>
    </source>
</reference>
<gene>
    <name evidence="2" type="ORF">HPB51_017371</name>
</gene>
<organism evidence="2 3">
    <name type="scientific">Rhipicephalus microplus</name>
    <name type="common">Cattle tick</name>
    <name type="synonym">Boophilus microplus</name>
    <dbReference type="NCBI Taxonomy" id="6941"/>
    <lineage>
        <taxon>Eukaryota</taxon>
        <taxon>Metazoa</taxon>
        <taxon>Ecdysozoa</taxon>
        <taxon>Arthropoda</taxon>
        <taxon>Chelicerata</taxon>
        <taxon>Arachnida</taxon>
        <taxon>Acari</taxon>
        <taxon>Parasitiformes</taxon>
        <taxon>Ixodida</taxon>
        <taxon>Ixodoidea</taxon>
        <taxon>Ixodidae</taxon>
        <taxon>Rhipicephalinae</taxon>
        <taxon>Rhipicephalus</taxon>
        <taxon>Boophilus</taxon>
    </lineage>
</organism>
<dbReference type="EMBL" id="JABSTU010000007">
    <property type="protein sequence ID" value="KAH8026235.1"/>
    <property type="molecule type" value="Genomic_DNA"/>
</dbReference>
<comment type="caution">
    <text evidence="2">The sequence shown here is derived from an EMBL/GenBank/DDBJ whole genome shotgun (WGS) entry which is preliminary data.</text>
</comment>